<reference evidence="1" key="1">
    <citation type="submission" date="2020-06" db="EMBL/GenBank/DDBJ databases">
        <authorList>
            <person name="Li T."/>
            <person name="Hu X."/>
            <person name="Zhang T."/>
            <person name="Song X."/>
            <person name="Zhang H."/>
            <person name="Dai N."/>
            <person name="Sheng W."/>
            <person name="Hou X."/>
            <person name="Wei L."/>
        </authorList>
    </citation>
    <scope>NUCLEOTIDE SEQUENCE</scope>
    <source>
        <strain evidence="1">G02</strain>
        <tissue evidence="1">Leaf</tissue>
    </source>
</reference>
<proteinExistence type="predicted"/>
<dbReference type="PANTHER" id="PTHR11439:SF470">
    <property type="entry name" value="CYSTEINE-RICH RLK (RECEPTOR-LIKE PROTEIN KINASE) 8"/>
    <property type="match status" value="1"/>
</dbReference>
<sequence>MDKPRSVHWEDALRILKYIKASPGKGLLFKRHGHVEIEVCSHADYAGSKDDRKSTFGYCTYVGGNLVTWHSKKQTTVARSSTLTEYRAMTHATSEVL</sequence>
<dbReference type="AlphaFoldDB" id="A0AAW2KA79"/>
<evidence type="ECO:0000313" key="1">
    <source>
        <dbReference type="EMBL" id="KAL0303604.1"/>
    </source>
</evidence>
<gene>
    <name evidence="1" type="ORF">Sradi_6228500</name>
</gene>
<protein>
    <submittedName>
        <fullName evidence="1">Retrovirus-related Pol polyprotein from transposon RE2</fullName>
    </submittedName>
</protein>
<comment type="caution">
    <text evidence="1">The sequence shown here is derived from an EMBL/GenBank/DDBJ whole genome shotgun (WGS) entry which is preliminary data.</text>
</comment>
<organism evidence="1">
    <name type="scientific">Sesamum radiatum</name>
    <name type="common">Black benniseed</name>
    <dbReference type="NCBI Taxonomy" id="300843"/>
    <lineage>
        <taxon>Eukaryota</taxon>
        <taxon>Viridiplantae</taxon>
        <taxon>Streptophyta</taxon>
        <taxon>Embryophyta</taxon>
        <taxon>Tracheophyta</taxon>
        <taxon>Spermatophyta</taxon>
        <taxon>Magnoliopsida</taxon>
        <taxon>eudicotyledons</taxon>
        <taxon>Gunneridae</taxon>
        <taxon>Pentapetalae</taxon>
        <taxon>asterids</taxon>
        <taxon>lamiids</taxon>
        <taxon>Lamiales</taxon>
        <taxon>Pedaliaceae</taxon>
        <taxon>Sesamum</taxon>
    </lineage>
</organism>
<dbReference type="CDD" id="cd09272">
    <property type="entry name" value="RNase_HI_RT_Ty1"/>
    <property type="match status" value="1"/>
</dbReference>
<name>A0AAW2KA79_SESRA</name>
<dbReference type="PANTHER" id="PTHR11439">
    <property type="entry name" value="GAG-POL-RELATED RETROTRANSPOSON"/>
    <property type="match status" value="1"/>
</dbReference>
<reference evidence="1" key="2">
    <citation type="journal article" date="2024" name="Plant">
        <title>Genomic evolution and insights into agronomic trait innovations of Sesamum species.</title>
        <authorList>
            <person name="Miao H."/>
            <person name="Wang L."/>
            <person name="Qu L."/>
            <person name="Liu H."/>
            <person name="Sun Y."/>
            <person name="Le M."/>
            <person name="Wang Q."/>
            <person name="Wei S."/>
            <person name="Zheng Y."/>
            <person name="Lin W."/>
            <person name="Duan Y."/>
            <person name="Cao H."/>
            <person name="Xiong S."/>
            <person name="Wang X."/>
            <person name="Wei L."/>
            <person name="Li C."/>
            <person name="Ma Q."/>
            <person name="Ju M."/>
            <person name="Zhao R."/>
            <person name="Li G."/>
            <person name="Mu C."/>
            <person name="Tian Q."/>
            <person name="Mei H."/>
            <person name="Zhang T."/>
            <person name="Gao T."/>
            <person name="Zhang H."/>
        </authorList>
    </citation>
    <scope>NUCLEOTIDE SEQUENCE</scope>
    <source>
        <strain evidence="1">G02</strain>
    </source>
</reference>
<accession>A0AAW2KA79</accession>
<dbReference type="EMBL" id="JACGWJ010000029">
    <property type="protein sequence ID" value="KAL0303604.1"/>
    <property type="molecule type" value="Genomic_DNA"/>
</dbReference>